<evidence type="ECO:0000256" key="2">
    <source>
        <dbReference type="SAM" id="SignalP"/>
    </source>
</evidence>
<keyword evidence="1" id="KW-0677">Repeat</keyword>
<name>A0A8X8LAH1_9BACT</name>
<dbReference type="CDD" id="cd15482">
    <property type="entry name" value="Sialidase_non-viral"/>
    <property type="match status" value="2"/>
</dbReference>
<evidence type="ECO:0000259" key="3">
    <source>
        <dbReference type="Pfam" id="PF15902"/>
    </source>
</evidence>
<keyword evidence="2" id="KW-0732">Signal</keyword>
<dbReference type="InterPro" id="IPR015943">
    <property type="entry name" value="WD40/YVTN_repeat-like_dom_sf"/>
</dbReference>
<dbReference type="InterPro" id="IPR036278">
    <property type="entry name" value="Sialidase_sf"/>
</dbReference>
<feature type="domain" description="Sortilin N-terminal" evidence="3">
    <location>
        <begin position="67"/>
        <end position="186"/>
    </location>
</feature>
<sequence>MKYLRIALLATIALPAVFSFAQNTPSGYLQALKWRMIGPHRGGRTVGAAGVPQQPGTFYIGVNNGGVWKTTDYGRTWFPLFDQQSTGSIGDVAVAPSDPNIIYAGSGEGLQRPDLSVGNGIYKSTDAGKTWTHLGLSEGQQAGGLAIDPHDPNRVFVAMLGHPYGPNKERGVYRTTDGGKTWQQVLYKDENTGAIQVAIDPQHPNIVYADLWAGRQGPWENGAWNGPGSGLYKSVDGGNTWTHLTKGLPTAEQGLGRIGFCIAPSNPNRMYATVDAGQYGGMYRSDDAGESWTSISNDGRYWGRGSDFAEVKADPKNADIVYTANVVVWRSADGGNTWKDFRGAPGGDDYHRIWIDPEHTNIMLIASDQGAIITVNGGETFSSWYNQPTAQFYHVSTDNAFPYNVYGGQQESGSVGIASRGNDGQVTFREWHPVGVEEYGYVAADPLNPDIIYGGKITKYNKRTGQVQNIAPEAVRSGKYRFLRTAPVLFSPIDPKTLFFAGNVLFKTNNGGHSWKEISPDLTRSTWDIPASVGIFTTDELKKMPRRGVIYTVAPSPKDSNTIWCGTDDGLIQLTRDGGKTWKNVTPAAIDSWSKISLMDAGHFDKGTAYAAVNRIRLDDMHPHIYKTNDNGVSWKEIVNGLPNDPINVVREDPYQKGLLFAGSETAVYVSFNDGEQWQLLRLNMPATSIRDLVIKDDDIVVGTHGRSFWILDNITSLRQLAAQKTTTTQTVLFRPQKAIRVRWNMNTDTPLPQEEPAGQNPPDGAIIDYFLEVPAGAVTLEIKDANGKSVRKFSNSDQPYALPAVNIPLYWIRPQESLGTAAGAHRFTWDLHYAPLPVPVSFPIAAIYGNTAPDPRSPWVMPGNYTVTLTVNGSSYVQPLQVKMDPRVTTSLKDLSDQHRYAMICYEGSRRAMEKGESAYTEVKNAFLSLLQQLEETDNPPTEQLIAAVKRWQQKLQSLNSTKH</sequence>
<dbReference type="PANTHER" id="PTHR43739">
    <property type="entry name" value="XYLOGLUCANASE (EUROFUNG)"/>
    <property type="match status" value="1"/>
</dbReference>
<keyword evidence="4" id="KW-0675">Receptor</keyword>
<feature type="chain" id="PRO_5036466624" evidence="2">
    <location>
        <begin position="22"/>
        <end position="965"/>
    </location>
</feature>
<dbReference type="RefSeq" id="WP_092722313.1">
    <property type="nucleotide sequence ID" value="NZ_FNNO01000002.1"/>
</dbReference>
<dbReference type="PANTHER" id="PTHR43739:SF5">
    <property type="entry name" value="EXO-ALPHA-SIALIDASE"/>
    <property type="match status" value="1"/>
</dbReference>
<dbReference type="SUPFAM" id="SSF50939">
    <property type="entry name" value="Sialidases"/>
    <property type="match status" value="1"/>
</dbReference>
<evidence type="ECO:0000313" key="4">
    <source>
        <dbReference type="EMBL" id="SDW39075.1"/>
    </source>
</evidence>
<feature type="signal peptide" evidence="2">
    <location>
        <begin position="1"/>
        <end position="21"/>
    </location>
</feature>
<dbReference type="AlphaFoldDB" id="A0A8X8LAH1"/>
<accession>A0A8X8LAH1</accession>
<protein>
    <submittedName>
        <fullName evidence="4">Sortilin, neurotensin receptor 3</fullName>
    </submittedName>
</protein>
<dbReference type="GO" id="GO:0010411">
    <property type="term" value="P:xyloglucan metabolic process"/>
    <property type="evidence" value="ECO:0007669"/>
    <property type="project" value="TreeGrafter"/>
</dbReference>
<dbReference type="InterPro" id="IPR052025">
    <property type="entry name" value="Xyloglucanase_GH74"/>
</dbReference>
<dbReference type="Proteomes" id="UP000198711">
    <property type="component" value="Unassembled WGS sequence"/>
</dbReference>
<dbReference type="InterPro" id="IPR031778">
    <property type="entry name" value="Sortilin_N"/>
</dbReference>
<gene>
    <name evidence="4" type="ORF">SAMN05444410_102188</name>
</gene>
<keyword evidence="5" id="KW-1185">Reference proteome</keyword>
<organism evidence="4 5">
    <name type="scientific">Hydrobacter penzbergensis</name>
    <dbReference type="NCBI Taxonomy" id="1235997"/>
    <lineage>
        <taxon>Bacteria</taxon>
        <taxon>Pseudomonadati</taxon>
        <taxon>Bacteroidota</taxon>
        <taxon>Chitinophagia</taxon>
        <taxon>Chitinophagales</taxon>
        <taxon>Chitinophagaceae</taxon>
        <taxon>Hydrobacter</taxon>
    </lineage>
</organism>
<dbReference type="Pfam" id="PF15902">
    <property type="entry name" value="Sortilin-Vps10"/>
    <property type="match status" value="1"/>
</dbReference>
<proteinExistence type="predicted"/>
<dbReference type="SUPFAM" id="SSF110296">
    <property type="entry name" value="Oligoxyloglucan reducing end-specific cellobiohydrolase"/>
    <property type="match status" value="1"/>
</dbReference>
<evidence type="ECO:0000313" key="5">
    <source>
        <dbReference type="Proteomes" id="UP000198711"/>
    </source>
</evidence>
<dbReference type="Gene3D" id="2.130.10.10">
    <property type="entry name" value="YVTN repeat-like/Quinoprotein amine dehydrogenase"/>
    <property type="match status" value="5"/>
</dbReference>
<dbReference type="EMBL" id="FNNO01000002">
    <property type="protein sequence ID" value="SDW39075.1"/>
    <property type="molecule type" value="Genomic_DNA"/>
</dbReference>
<reference evidence="4 5" key="1">
    <citation type="submission" date="2016-10" db="EMBL/GenBank/DDBJ databases">
        <authorList>
            <person name="Varghese N."/>
            <person name="Submissions S."/>
        </authorList>
    </citation>
    <scope>NUCLEOTIDE SEQUENCE [LARGE SCALE GENOMIC DNA]</scope>
    <source>
        <strain evidence="4 5">DSM 25353</strain>
    </source>
</reference>
<comment type="caution">
    <text evidence="4">The sequence shown here is derived from an EMBL/GenBank/DDBJ whole genome shotgun (WGS) entry which is preliminary data.</text>
</comment>
<evidence type="ECO:0000256" key="1">
    <source>
        <dbReference type="ARBA" id="ARBA00022737"/>
    </source>
</evidence>